<keyword evidence="2" id="KW-1185">Reference proteome</keyword>
<comment type="caution">
    <text evidence="1">The sequence shown here is derived from an EMBL/GenBank/DDBJ whole genome shotgun (WGS) entry which is preliminary data.</text>
</comment>
<evidence type="ECO:0000313" key="2">
    <source>
        <dbReference type="Proteomes" id="UP001230649"/>
    </source>
</evidence>
<proteinExistence type="predicted"/>
<evidence type="ECO:0000313" key="1">
    <source>
        <dbReference type="EMBL" id="KAJ9108678.1"/>
    </source>
</evidence>
<dbReference type="EMBL" id="JASBWS010000030">
    <property type="protein sequence ID" value="KAJ9108678.1"/>
    <property type="molecule type" value="Genomic_DNA"/>
</dbReference>
<dbReference type="Proteomes" id="UP001230649">
    <property type="component" value="Unassembled WGS sequence"/>
</dbReference>
<organism evidence="1 2">
    <name type="scientific">Naganishia adeliensis</name>
    <dbReference type="NCBI Taxonomy" id="92952"/>
    <lineage>
        <taxon>Eukaryota</taxon>
        <taxon>Fungi</taxon>
        <taxon>Dikarya</taxon>
        <taxon>Basidiomycota</taxon>
        <taxon>Agaricomycotina</taxon>
        <taxon>Tremellomycetes</taxon>
        <taxon>Filobasidiales</taxon>
        <taxon>Filobasidiaceae</taxon>
        <taxon>Naganishia</taxon>
    </lineage>
</organism>
<gene>
    <name evidence="1" type="ORF">QFC20_003377</name>
</gene>
<accession>A0ACC2WBC0</accession>
<reference evidence="1" key="1">
    <citation type="submission" date="2023-04" db="EMBL/GenBank/DDBJ databases">
        <title>Draft Genome sequencing of Naganishia species isolated from polar environments using Oxford Nanopore Technology.</title>
        <authorList>
            <person name="Leo P."/>
            <person name="Venkateswaran K."/>
        </authorList>
    </citation>
    <scope>NUCLEOTIDE SEQUENCE</scope>
    <source>
        <strain evidence="1">MNA-CCFEE 5262</strain>
    </source>
</reference>
<sequence>MDFSTLTSMDPIYTSGWEISHGWKVGSTNAATGQLAKGNETNVKVIPGHGLSLTVPESQHNYIFRRRNTFPRHPPRRDHRGGHALDECTRDRNAFMTYHADNDKPLGWLNQQGFRMLGETLLAKNAYNSAGMQLTHFDPSTGKRDMKAAPFPVDPSQDFHRLSPRQYTISWFPDTCIGAVNTARATEYRFDGAVLSGPTLYSSTHPARMMINQFTNADKAWSAGPPKTDAVMIVKKVVAYYDKPTKLAEGACPIRGDCDPSISCKVTI</sequence>
<name>A0ACC2WBC0_9TREE</name>
<protein>
    <submittedName>
        <fullName evidence="1">Uncharacterized protein</fullName>
    </submittedName>
</protein>